<accession>A0A160T0Y2</accession>
<feature type="region of interest" description="Disordered" evidence="1">
    <location>
        <begin position="1"/>
        <end position="20"/>
    </location>
</feature>
<protein>
    <submittedName>
        <fullName evidence="2">Uncharacterized protein</fullName>
    </submittedName>
</protein>
<dbReference type="AlphaFoldDB" id="A0A160T0Y2"/>
<dbReference type="KEGG" id="pbf:CFX0092_A1286"/>
<organism evidence="2 3">
    <name type="scientific">Candidatus Promineifilum breve</name>
    <dbReference type="NCBI Taxonomy" id="1806508"/>
    <lineage>
        <taxon>Bacteria</taxon>
        <taxon>Bacillati</taxon>
        <taxon>Chloroflexota</taxon>
        <taxon>Ardenticatenia</taxon>
        <taxon>Candidatus Promineifilales</taxon>
        <taxon>Candidatus Promineifilaceae</taxon>
        <taxon>Candidatus Promineifilum</taxon>
    </lineage>
</organism>
<dbReference type="EMBL" id="LN890655">
    <property type="protein sequence ID" value="CUS03164.2"/>
    <property type="molecule type" value="Genomic_DNA"/>
</dbReference>
<keyword evidence="3" id="KW-1185">Reference proteome</keyword>
<evidence type="ECO:0000313" key="2">
    <source>
        <dbReference type="EMBL" id="CUS03164.2"/>
    </source>
</evidence>
<dbReference type="Proteomes" id="UP000215027">
    <property type="component" value="Chromosome I"/>
</dbReference>
<gene>
    <name evidence="2" type="ORF">CFX0092_A1286</name>
</gene>
<evidence type="ECO:0000256" key="1">
    <source>
        <dbReference type="SAM" id="MobiDB-lite"/>
    </source>
</evidence>
<proteinExistence type="predicted"/>
<evidence type="ECO:0000313" key="3">
    <source>
        <dbReference type="Proteomes" id="UP000215027"/>
    </source>
</evidence>
<name>A0A160T0Y2_9CHLR</name>
<reference evidence="2" key="1">
    <citation type="submission" date="2016-01" db="EMBL/GenBank/DDBJ databases">
        <authorList>
            <person name="Mcilroy J.S."/>
            <person name="Karst M S."/>
            <person name="Albertsen M."/>
        </authorList>
    </citation>
    <scope>NUCLEOTIDE SEQUENCE</scope>
    <source>
        <strain evidence="2">Cfx-K</strain>
    </source>
</reference>
<sequence length="91" mass="9503">MLAASGRPGASPRRADRTGDLVGVGGAQRPVAWIAPGSFVNPPGSQMGLYGRVGVAAILRSIGSGFKTITEITDESQRTPREIMSFLCESL</sequence>